<gene>
    <name evidence="2" type="ORF">EKM59_03515</name>
</gene>
<reference evidence="2 3" key="1">
    <citation type="submission" date="2018-12" db="EMBL/GenBank/DDBJ databases">
        <title>Legionella sp,whole genome shotgun sequence.</title>
        <authorList>
            <person name="Wu H."/>
        </authorList>
    </citation>
    <scope>NUCLEOTIDE SEQUENCE [LARGE SCALE GENOMIC DNA]</scope>
    <source>
        <strain evidence="3">km714</strain>
    </source>
</reference>
<dbReference type="AlphaFoldDB" id="A0A433JKQ0"/>
<feature type="chain" id="PRO_5019353731" description="DUF541 domain-containing protein" evidence="1">
    <location>
        <begin position="20"/>
        <end position="230"/>
    </location>
</feature>
<name>A0A433JKQ0_9GAMM</name>
<organism evidence="2 3">
    <name type="scientific">Legionella septentrionalis</name>
    <dbReference type="NCBI Taxonomy" id="2498109"/>
    <lineage>
        <taxon>Bacteria</taxon>
        <taxon>Pseudomonadati</taxon>
        <taxon>Pseudomonadota</taxon>
        <taxon>Gammaproteobacteria</taxon>
        <taxon>Legionellales</taxon>
        <taxon>Legionellaceae</taxon>
        <taxon>Legionella</taxon>
    </lineage>
</organism>
<dbReference type="Proteomes" id="UP000288012">
    <property type="component" value="Unassembled WGS sequence"/>
</dbReference>
<accession>A0A433JKQ0</accession>
<feature type="signal peptide" evidence="1">
    <location>
        <begin position="1"/>
        <end position="19"/>
    </location>
</feature>
<keyword evidence="1" id="KW-0732">Signal</keyword>
<evidence type="ECO:0008006" key="4">
    <source>
        <dbReference type="Google" id="ProtNLM"/>
    </source>
</evidence>
<evidence type="ECO:0000256" key="1">
    <source>
        <dbReference type="SAM" id="SignalP"/>
    </source>
</evidence>
<comment type="caution">
    <text evidence="2">The sequence shown here is derived from an EMBL/GenBank/DDBJ whole genome shotgun (WGS) entry which is preliminary data.</text>
</comment>
<evidence type="ECO:0000313" key="3">
    <source>
        <dbReference type="Proteomes" id="UP000288012"/>
    </source>
</evidence>
<dbReference type="RefSeq" id="WP_127111147.1">
    <property type="nucleotide sequence ID" value="NZ_RZGR01000007.1"/>
</dbReference>
<proteinExistence type="predicted"/>
<sequence>MKKIAGLLALFALTPTSYAADESPDVLLDKVTFQVTARQWVNTKTALLTVNVNATLTHADLAKARAEIMGNLSQIAKGDWHLLQFERSQDNSGLEKLTVQAQARVDQTSLTEVYQHAKSVSKPGTSYEISMIEFKPSLEEVQQIKTQLREQLYQQTYAELARINRVYTGQNYTLYNLTLVEGDAVPLQPKAMQAREAINTMALPAALDVSVSNELTMTAVVQAASNRQGE</sequence>
<keyword evidence="3" id="KW-1185">Reference proteome</keyword>
<protein>
    <recommendedName>
        <fullName evidence="4">DUF541 domain-containing protein</fullName>
    </recommendedName>
</protein>
<dbReference type="EMBL" id="RZGR01000007">
    <property type="protein sequence ID" value="RUQ89479.1"/>
    <property type="molecule type" value="Genomic_DNA"/>
</dbReference>
<evidence type="ECO:0000313" key="2">
    <source>
        <dbReference type="EMBL" id="RUQ89479.1"/>
    </source>
</evidence>